<keyword evidence="8" id="KW-1185">Reference proteome</keyword>
<protein>
    <submittedName>
        <fullName evidence="7">Thiol-disulfide oxidoreductase DCC</fullName>
    </submittedName>
</protein>
<dbReference type="AlphaFoldDB" id="A0A1R4HAL0"/>
<evidence type="ECO:0000256" key="5">
    <source>
        <dbReference type="SAM" id="Phobius"/>
    </source>
</evidence>
<dbReference type="GO" id="GO:0012505">
    <property type="term" value="C:endomembrane system"/>
    <property type="evidence" value="ECO:0007669"/>
    <property type="project" value="UniProtKB-SubCell"/>
</dbReference>
<gene>
    <name evidence="7" type="ORF">CRENPOLYSF2_3220003</name>
</gene>
<keyword evidence="2 5" id="KW-0812">Transmembrane</keyword>
<feature type="transmembrane region" description="Helical" evidence="5">
    <location>
        <begin position="86"/>
        <end position="105"/>
    </location>
</feature>
<dbReference type="PANTHER" id="PTHR39535">
    <property type="entry name" value="SPORULATION-DELAYING PROTEIN SDPB"/>
    <property type="match status" value="1"/>
</dbReference>
<comment type="subcellular location">
    <subcellularLocation>
        <location evidence="1">Endomembrane system</location>
        <topology evidence="1">Multi-pass membrane protein</topology>
    </subcellularLocation>
</comment>
<sequence length="634" mass="73254">MYEFLYSKILALCAKPAPATGIGVFRIFYGLVCLQEIIFLFYFSHLIFDPIPYIDVEFPTIAFFLCLWGIIASFIIVGYRYQFAVICNYIFWIVFVNFTAMQRDFDGGFDLFMTGAGFFLLFMPGDRAFSLDALRYKLSTPFLHYSTYPKPSVSALAYYLPVFTCLGFLYFDSDIHKVFAEHWRNGLGAWLPSTQPYYVSALDMSFMLNNELLQKMMGYTIMLFQLTFIFFFFKRRLRIIYLLIGIGLHLGITLSLNIYPFGLAMLAFYPLLIPFAWWRCLNNRFTARQPVLTVFYDRQCPLCNRTVLTLNHFDIFKRITFKNAQDHASAYSALASIDNQTLLTDLYALDQNNTIYSGLDTYIQILLKMGYLFPVGLLLRLPGIYQLASAKYRAIADTRVRITCNTDCAIFEPLKNDTLYYALFEQYGVQKPKAFARKITKITVALLILQINCSVHYGLIYRLKINLNQHPITAAIAQGSNALLMVSRIFLGIAPHALYLHDHFAGYDRILAITYTDKNGNEQWLPFVNEQGRLLAPNWGRVQSMWANFAVTPNIDNQRVRKFLMKVTAFWGEEIGLDLNNAQFQIKLKKIDAPTHWVYDQLHKNMAAPWVTVGTVTWTNKIIFYDLPHNMNAQ</sequence>
<keyword evidence="4 5" id="KW-0472">Membrane</keyword>
<dbReference type="GO" id="GO:0015035">
    <property type="term" value="F:protein-disulfide reductase activity"/>
    <property type="evidence" value="ECO:0007669"/>
    <property type="project" value="InterPro"/>
</dbReference>
<feature type="transmembrane region" description="Helical" evidence="5">
    <location>
        <begin position="27"/>
        <end position="48"/>
    </location>
</feature>
<evidence type="ECO:0000256" key="4">
    <source>
        <dbReference type="ARBA" id="ARBA00023136"/>
    </source>
</evidence>
<dbReference type="SMART" id="SM00752">
    <property type="entry name" value="HTTM"/>
    <property type="match status" value="1"/>
</dbReference>
<keyword evidence="3 5" id="KW-1133">Transmembrane helix</keyword>
<evidence type="ECO:0000313" key="8">
    <source>
        <dbReference type="Proteomes" id="UP000195442"/>
    </source>
</evidence>
<dbReference type="InterPro" id="IPR011020">
    <property type="entry name" value="HTTM-like"/>
</dbReference>
<name>A0A1R4HAL0_9GAMM</name>
<feature type="transmembrane region" description="Helical" evidence="5">
    <location>
        <begin position="60"/>
        <end position="79"/>
    </location>
</feature>
<dbReference type="InterPro" id="IPR007263">
    <property type="entry name" value="DCC1-like"/>
</dbReference>
<dbReference type="InterPro" id="IPR052964">
    <property type="entry name" value="Sporulation_signal_mat"/>
</dbReference>
<feature type="transmembrane region" description="Helical" evidence="5">
    <location>
        <begin position="216"/>
        <end position="233"/>
    </location>
</feature>
<dbReference type="EMBL" id="FUKJ01000249">
    <property type="protein sequence ID" value="SJM93298.1"/>
    <property type="molecule type" value="Genomic_DNA"/>
</dbReference>
<feature type="domain" description="HTTM-like" evidence="6">
    <location>
        <begin position="14"/>
        <end position="277"/>
    </location>
</feature>
<evidence type="ECO:0000256" key="2">
    <source>
        <dbReference type="ARBA" id="ARBA00022692"/>
    </source>
</evidence>
<dbReference type="RefSeq" id="WP_087147330.1">
    <property type="nucleotide sequence ID" value="NZ_FUKJ01000249.1"/>
</dbReference>
<feature type="transmembrane region" description="Helical" evidence="5">
    <location>
        <begin position="152"/>
        <end position="171"/>
    </location>
</feature>
<evidence type="ECO:0000259" key="6">
    <source>
        <dbReference type="SMART" id="SM00752"/>
    </source>
</evidence>
<dbReference type="OrthoDB" id="5294764at2"/>
<dbReference type="PANTHER" id="PTHR39535:SF2">
    <property type="entry name" value="HTTM DOMAIN-CONTAINING PROTEIN"/>
    <property type="match status" value="1"/>
</dbReference>
<feature type="transmembrane region" description="Helical" evidence="5">
    <location>
        <begin position="240"/>
        <end position="258"/>
    </location>
</feature>
<evidence type="ECO:0000256" key="1">
    <source>
        <dbReference type="ARBA" id="ARBA00004127"/>
    </source>
</evidence>
<evidence type="ECO:0000256" key="3">
    <source>
        <dbReference type="ARBA" id="ARBA00022989"/>
    </source>
</evidence>
<accession>A0A1R4HAL0</accession>
<proteinExistence type="predicted"/>
<feature type="transmembrane region" description="Helical" evidence="5">
    <location>
        <begin position="111"/>
        <end position="131"/>
    </location>
</feature>
<dbReference type="Pfam" id="PF04134">
    <property type="entry name" value="DCC1-like"/>
    <property type="match status" value="1"/>
</dbReference>
<reference evidence="8" key="1">
    <citation type="submission" date="2017-02" db="EMBL/GenBank/DDBJ databases">
        <authorList>
            <person name="Daims H."/>
        </authorList>
    </citation>
    <scope>NUCLEOTIDE SEQUENCE [LARGE SCALE GENOMIC DNA]</scope>
</reference>
<organism evidence="7 8">
    <name type="scientific">Crenothrix polyspora</name>
    <dbReference type="NCBI Taxonomy" id="360316"/>
    <lineage>
        <taxon>Bacteria</taxon>
        <taxon>Pseudomonadati</taxon>
        <taxon>Pseudomonadota</taxon>
        <taxon>Gammaproteobacteria</taxon>
        <taxon>Methylococcales</taxon>
        <taxon>Crenotrichaceae</taxon>
        <taxon>Crenothrix</taxon>
    </lineage>
</organism>
<evidence type="ECO:0000313" key="7">
    <source>
        <dbReference type="EMBL" id="SJM93298.1"/>
    </source>
</evidence>
<dbReference type="Proteomes" id="UP000195442">
    <property type="component" value="Unassembled WGS sequence"/>
</dbReference>